<gene>
    <name evidence="2" type="ORF">ElyMa_003301000</name>
</gene>
<dbReference type="AlphaFoldDB" id="A0AAV4JFV1"/>
<evidence type="ECO:0000313" key="3">
    <source>
        <dbReference type="Proteomes" id="UP000762676"/>
    </source>
</evidence>
<evidence type="ECO:0000313" key="2">
    <source>
        <dbReference type="EMBL" id="GFS19887.1"/>
    </source>
</evidence>
<comment type="caution">
    <text evidence="2">The sequence shown here is derived from an EMBL/GenBank/DDBJ whole genome shotgun (WGS) entry which is preliminary data.</text>
</comment>
<keyword evidence="3" id="KW-1185">Reference proteome</keyword>
<sequence length="171" mass="19224">MKETSDQEPSSTKVEHDQYYQALETEREWTDLVSSSANSQDSVVVSQDDLRSLLVKSSKKLNYRHENVDNKPTPTPSGENQIESFEVSQDLPNCTPNGQLSHDGCERYKELGFQDLKSEEGSLSIFSEGKQEKIGSKTVAISADHNTLTPITSSWKRSAGMVWTLRMPMHK</sequence>
<evidence type="ECO:0000256" key="1">
    <source>
        <dbReference type="SAM" id="MobiDB-lite"/>
    </source>
</evidence>
<feature type="region of interest" description="Disordered" evidence="1">
    <location>
        <begin position="61"/>
        <end position="84"/>
    </location>
</feature>
<protein>
    <submittedName>
        <fullName evidence="2">Uncharacterized protein</fullName>
    </submittedName>
</protein>
<organism evidence="2 3">
    <name type="scientific">Elysia marginata</name>
    <dbReference type="NCBI Taxonomy" id="1093978"/>
    <lineage>
        <taxon>Eukaryota</taxon>
        <taxon>Metazoa</taxon>
        <taxon>Spiralia</taxon>
        <taxon>Lophotrochozoa</taxon>
        <taxon>Mollusca</taxon>
        <taxon>Gastropoda</taxon>
        <taxon>Heterobranchia</taxon>
        <taxon>Euthyneura</taxon>
        <taxon>Panpulmonata</taxon>
        <taxon>Sacoglossa</taxon>
        <taxon>Placobranchoidea</taxon>
        <taxon>Plakobranchidae</taxon>
        <taxon>Elysia</taxon>
    </lineage>
</organism>
<reference evidence="2 3" key="1">
    <citation type="journal article" date="2021" name="Elife">
        <title>Chloroplast acquisition without the gene transfer in kleptoplastic sea slugs, Plakobranchus ocellatus.</title>
        <authorList>
            <person name="Maeda T."/>
            <person name="Takahashi S."/>
            <person name="Yoshida T."/>
            <person name="Shimamura S."/>
            <person name="Takaki Y."/>
            <person name="Nagai Y."/>
            <person name="Toyoda A."/>
            <person name="Suzuki Y."/>
            <person name="Arimoto A."/>
            <person name="Ishii H."/>
            <person name="Satoh N."/>
            <person name="Nishiyama T."/>
            <person name="Hasebe M."/>
            <person name="Maruyama T."/>
            <person name="Minagawa J."/>
            <person name="Obokata J."/>
            <person name="Shigenobu S."/>
        </authorList>
    </citation>
    <scope>NUCLEOTIDE SEQUENCE [LARGE SCALE GENOMIC DNA]</scope>
</reference>
<proteinExistence type="predicted"/>
<dbReference type="EMBL" id="BMAT01006778">
    <property type="protein sequence ID" value="GFS19887.1"/>
    <property type="molecule type" value="Genomic_DNA"/>
</dbReference>
<dbReference type="Proteomes" id="UP000762676">
    <property type="component" value="Unassembled WGS sequence"/>
</dbReference>
<accession>A0AAV4JFV1</accession>
<feature type="compositionally biased region" description="Polar residues" evidence="1">
    <location>
        <begin position="70"/>
        <end position="84"/>
    </location>
</feature>
<name>A0AAV4JFV1_9GAST</name>